<sequence>MAKAAKKELPVYYQHCPMYNSGKGVNWLTKENTIKNLYYSSQMIVPLKYCSNYCRI</sequence>
<dbReference type="AlphaFoldDB" id="A0A2T7BFF7"/>
<organism evidence="1 2">
    <name type="scientific">Chitinophaga parva</name>
    <dbReference type="NCBI Taxonomy" id="2169414"/>
    <lineage>
        <taxon>Bacteria</taxon>
        <taxon>Pseudomonadati</taxon>
        <taxon>Bacteroidota</taxon>
        <taxon>Chitinophagia</taxon>
        <taxon>Chitinophagales</taxon>
        <taxon>Chitinophagaceae</taxon>
        <taxon>Chitinophaga</taxon>
    </lineage>
</organism>
<comment type="caution">
    <text evidence="1">The sequence shown here is derived from an EMBL/GenBank/DDBJ whole genome shotgun (WGS) entry which is preliminary data.</text>
</comment>
<evidence type="ECO:0000313" key="2">
    <source>
        <dbReference type="Proteomes" id="UP000244450"/>
    </source>
</evidence>
<proteinExistence type="predicted"/>
<gene>
    <name evidence="1" type="ORF">DCC81_11590</name>
</gene>
<name>A0A2T7BFF7_9BACT</name>
<protein>
    <submittedName>
        <fullName evidence="1">Uncharacterized protein</fullName>
    </submittedName>
</protein>
<keyword evidence="2" id="KW-1185">Reference proteome</keyword>
<dbReference type="EMBL" id="QCYK01000002">
    <property type="protein sequence ID" value="PUZ24953.1"/>
    <property type="molecule type" value="Genomic_DNA"/>
</dbReference>
<reference evidence="1 2" key="1">
    <citation type="submission" date="2018-04" db="EMBL/GenBank/DDBJ databases">
        <title>Chitinophaga fuyangensis sp. nov., isolated from soil in a chemical factory.</title>
        <authorList>
            <person name="Chen K."/>
        </authorList>
    </citation>
    <scope>NUCLEOTIDE SEQUENCE [LARGE SCALE GENOMIC DNA]</scope>
    <source>
        <strain evidence="1 2">LY-1</strain>
    </source>
</reference>
<accession>A0A2T7BFF7</accession>
<dbReference type="Proteomes" id="UP000244450">
    <property type="component" value="Unassembled WGS sequence"/>
</dbReference>
<dbReference type="OrthoDB" id="5513217at2"/>
<evidence type="ECO:0000313" key="1">
    <source>
        <dbReference type="EMBL" id="PUZ24953.1"/>
    </source>
</evidence>